<protein>
    <submittedName>
        <fullName evidence="2">Minor capsid protein</fullName>
    </submittedName>
</protein>
<evidence type="ECO:0000313" key="2">
    <source>
        <dbReference type="EMBL" id="DAE19532.1"/>
    </source>
</evidence>
<dbReference type="Pfam" id="PF06152">
    <property type="entry name" value="Phage_min_cap2"/>
    <property type="match status" value="1"/>
</dbReference>
<sequence>MDQSYHDLLAAGVEKRFRDLEMAIMDDIIRRIRKAGTITDSADWQIQRLIILGNSTQDIEDLIRKAVDGNEEEVRRLYAEVIEREYTRDRSLYEQIGKEFIPYEQNPELQQLTDALVHQSSEELYNITRSTGFMLDNGHGGKVFTPLADVYNGYLDDAITGMANGAYDYNTLVRRMVSQMTASGLRTDHPFSDGGSDYGVDYASGWHNRVDVAARRALLTGFGQLTGHVTDLNAQRLGTDYFEVTWHAGARPDHAAWQGKVYTKEQLTTKCGLGTGPGLLGWNCRHTYYPFIPGVSERLYTDEWLEEQNARENTPRRFRGKEYTTYEATQKQRQMETAMRARREQVQLLRAGGADKDDITIARCKYQAQLEQYRSFSKAMGLEEQTERIYTGRTTGRISPSPQVYAQWQAEQAAKAANRAKERAEKQRRAAQDAAQKGAST</sequence>
<proteinExistence type="predicted"/>
<feature type="region of interest" description="Disordered" evidence="1">
    <location>
        <begin position="410"/>
        <end position="441"/>
    </location>
</feature>
<evidence type="ECO:0000256" key="1">
    <source>
        <dbReference type="SAM" id="MobiDB-lite"/>
    </source>
</evidence>
<dbReference type="GO" id="GO:0005198">
    <property type="term" value="F:structural molecule activity"/>
    <property type="evidence" value="ECO:0007669"/>
    <property type="project" value="InterPro"/>
</dbReference>
<dbReference type="InterPro" id="IPR009319">
    <property type="entry name" value="Phage_A118_VSP1"/>
</dbReference>
<reference evidence="2" key="1">
    <citation type="journal article" date="2021" name="Proc. Natl. Acad. Sci. U.S.A.">
        <title>A Catalog of Tens of Thousands of Viruses from Human Metagenomes Reveals Hidden Associations with Chronic Diseases.</title>
        <authorList>
            <person name="Tisza M.J."/>
            <person name="Buck C.B."/>
        </authorList>
    </citation>
    <scope>NUCLEOTIDE SEQUENCE</scope>
    <source>
        <strain evidence="2">Ct0hG5</strain>
    </source>
</reference>
<organism evidence="2">
    <name type="scientific">Siphoviridae sp. ct0hG5</name>
    <dbReference type="NCBI Taxonomy" id="2826269"/>
    <lineage>
        <taxon>Viruses</taxon>
        <taxon>Duplodnaviria</taxon>
        <taxon>Heunggongvirae</taxon>
        <taxon>Uroviricota</taxon>
        <taxon>Caudoviricetes</taxon>
    </lineage>
</organism>
<name>A0A8S5QLS2_9CAUD</name>
<feature type="compositionally biased region" description="Low complexity" evidence="1">
    <location>
        <begin position="432"/>
        <end position="441"/>
    </location>
</feature>
<accession>A0A8S5QLS2</accession>
<dbReference type="EMBL" id="BK015677">
    <property type="protein sequence ID" value="DAE19532.1"/>
    <property type="molecule type" value="Genomic_DNA"/>
</dbReference>
<feature type="compositionally biased region" description="Basic and acidic residues" evidence="1">
    <location>
        <begin position="419"/>
        <end position="431"/>
    </location>
</feature>